<protein>
    <submittedName>
        <fullName evidence="1">Uncharacterized protein</fullName>
    </submittedName>
</protein>
<proteinExistence type="predicted"/>
<sequence>MYFLFFFTQYFLSFICMQPQLYSEYFKFFIYARTAIRFCWI</sequence>
<comment type="caution">
    <text evidence="1">The sequence shown here is derived from an EMBL/GenBank/DDBJ whole genome shotgun (WGS) entry which is preliminary data.</text>
</comment>
<keyword evidence="2" id="KW-1185">Reference proteome</keyword>
<name>A0A2P6QSZ5_ROSCH</name>
<accession>A0A2P6QSZ5</accession>
<dbReference type="Proteomes" id="UP000238479">
    <property type="component" value="Chromosome 4"/>
</dbReference>
<dbReference type="Gramene" id="PRQ37279">
    <property type="protein sequence ID" value="PRQ37279"/>
    <property type="gene ID" value="RchiOBHm_Chr4g0400801"/>
</dbReference>
<reference evidence="1 2" key="1">
    <citation type="journal article" date="2018" name="Nat. Genet.">
        <title>The Rosa genome provides new insights in the design of modern roses.</title>
        <authorList>
            <person name="Bendahmane M."/>
        </authorList>
    </citation>
    <scope>NUCLEOTIDE SEQUENCE [LARGE SCALE GENOMIC DNA]</scope>
    <source>
        <strain evidence="2">cv. Old Blush</strain>
    </source>
</reference>
<dbReference type="EMBL" id="PDCK01000042">
    <property type="protein sequence ID" value="PRQ37279.1"/>
    <property type="molecule type" value="Genomic_DNA"/>
</dbReference>
<evidence type="ECO:0000313" key="1">
    <source>
        <dbReference type="EMBL" id="PRQ37279.1"/>
    </source>
</evidence>
<organism evidence="1 2">
    <name type="scientific">Rosa chinensis</name>
    <name type="common">China rose</name>
    <dbReference type="NCBI Taxonomy" id="74649"/>
    <lineage>
        <taxon>Eukaryota</taxon>
        <taxon>Viridiplantae</taxon>
        <taxon>Streptophyta</taxon>
        <taxon>Embryophyta</taxon>
        <taxon>Tracheophyta</taxon>
        <taxon>Spermatophyta</taxon>
        <taxon>Magnoliopsida</taxon>
        <taxon>eudicotyledons</taxon>
        <taxon>Gunneridae</taxon>
        <taxon>Pentapetalae</taxon>
        <taxon>rosids</taxon>
        <taxon>fabids</taxon>
        <taxon>Rosales</taxon>
        <taxon>Rosaceae</taxon>
        <taxon>Rosoideae</taxon>
        <taxon>Rosoideae incertae sedis</taxon>
        <taxon>Rosa</taxon>
    </lineage>
</organism>
<dbReference type="AlphaFoldDB" id="A0A2P6QSZ5"/>
<gene>
    <name evidence="1" type="ORF">RchiOBHm_Chr4g0400801</name>
</gene>
<evidence type="ECO:0000313" key="2">
    <source>
        <dbReference type="Proteomes" id="UP000238479"/>
    </source>
</evidence>